<reference evidence="4" key="2">
    <citation type="journal article" date="2018" name="Nat. Commun.">
        <title>Extreme sensitivity to ultraviolet light in the fungal pathogen causing white-nose syndrome of bats.</title>
        <authorList>
            <person name="Palmer J.M."/>
            <person name="Drees K.P."/>
            <person name="Foster J.T."/>
            <person name="Lindner D.L."/>
        </authorList>
    </citation>
    <scope>NUCLEOTIDE SEQUENCE [LARGE SCALE GENOMIC DNA]</scope>
    <source>
        <strain evidence="4">UAMH 10579</strain>
    </source>
</reference>
<dbReference type="GeneID" id="28840573"/>
<dbReference type="PANTHER" id="PTHR35910:SF1">
    <property type="entry name" value="2EXR DOMAIN-CONTAINING PROTEIN"/>
    <property type="match status" value="1"/>
</dbReference>
<accession>A0A1B8GF31</accession>
<dbReference type="Pfam" id="PF20150">
    <property type="entry name" value="2EXR"/>
    <property type="match status" value="1"/>
</dbReference>
<protein>
    <recommendedName>
        <fullName evidence="2">2EXR domain-containing protein</fullName>
    </recommendedName>
</protein>
<feature type="compositionally biased region" description="Polar residues" evidence="1">
    <location>
        <begin position="332"/>
        <end position="359"/>
    </location>
</feature>
<reference evidence="3 4" key="1">
    <citation type="submission" date="2016-03" db="EMBL/GenBank/DDBJ databases">
        <title>Comparative genomics of Pseudogymnoascus destructans, the fungus causing white-nose syndrome of bats.</title>
        <authorList>
            <person name="Palmer J.M."/>
            <person name="Drees K.P."/>
            <person name="Foster J.T."/>
            <person name="Lindner D.L."/>
        </authorList>
    </citation>
    <scope>NUCLEOTIDE SEQUENCE [LARGE SCALE GENOMIC DNA]</scope>
    <source>
        <strain evidence="3 4">UAMH 10579</strain>
    </source>
</reference>
<dbReference type="InterPro" id="IPR045518">
    <property type="entry name" value="2EXR"/>
</dbReference>
<dbReference type="EMBL" id="KV460243">
    <property type="protein sequence ID" value="OBT94435.1"/>
    <property type="molecule type" value="Genomic_DNA"/>
</dbReference>
<organism evidence="3 4">
    <name type="scientific">Pseudogymnoascus verrucosus</name>
    <dbReference type="NCBI Taxonomy" id="342668"/>
    <lineage>
        <taxon>Eukaryota</taxon>
        <taxon>Fungi</taxon>
        <taxon>Dikarya</taxon>
        <taxon>Ascomycota</taxon>
        <taxon>Pezizomycotina</taxon>
        <taxon>Leotiomycetes</taxon>
        <taxon>Thelebolales</taxon>
        <taxon>Thelebolaceae</taxon>
        <taxon>Pseudogymnoascus</taxon>
    </lineage>
</organism>
<dbReference type="OrthoDB" id="4737394at2759"/>
<feature type="domain" description="2EXR" evidence="2">
    <location>
        <begin position="119"/>
        <end position="193"/>
    </location>
</feature>
<evidence type="ECO:0000256" key="1">
    <source>
        <dbReference type="SAM" id="MobiDB-lite"/>
    </source>
</evidence>
<evidence type="ECO:0000259" key="2">
    <source>
        <dbReference type="Pfam" id="PF20150"/>
    </source>
</evidence>
<keyword evidence="4" id="KW-1185">Reference proteome</keyword>
<sequence length="386" mass="43237">MADTTNSKSPLATQLPLSNIATQLLQLKTDSDSPAIQLALSTIAMQLVKLQIHYSEQEAEQQKKLSALEAKSKLQAREIGTFSSLVSSLMSELHVVRSKQERLQPTDPAGSKPVTNISSFQSLPYDIRRRIWRYTFPEPRIVQLFGTERILGLAGKTPIAMHICHDSRQEARSVYREINMKQVPGGLDFEHDILYVSTAVKYYSPAGLLSDIARWFELKDIRHIAFQYELWKIMCDEKEAFNGFLEKLKGLQELIIVIDDEVPATPARRKRHVEFIHCGNSVREVIVGMVSRTLLDFGKNSLLAKIRYRKALRQPVPTFPSKTTRGIDSKFTKQAATPGSSSDPSESPTPQSGSETSYPQHPPPSAKDTFLISLGSLPGTSFSKHE</sequence>
<dbReference type="RefSeq" id="XP_018128168.1">
    <property type="nucleotide sequence ID" value="XM_018276622.2"/>
</dbReference>
<gene>
    <name evidence="3" type="ORF">VE01_07187</name>
</gene>
<name>A0A1B8GF31_9PEZI</name>
<feature type="region of interest" description="Disordered" evidence="1">
    <location>
        <begin position="317"/>
        <end position="386"/>
    </location>
</feature>
<evidence type="ECO:0000313" key="4">
    <source>
        <dbReference type="Proteomes" id="UP000091956"/>
    </source>
</evidence>
<dbReference type="AlphaFoldDB" id="A0A1B8GF31"/>
<evidence type="ECO:0000313" key="3">
    <source>
        <dbReference type="EMBL" id="OBT94435.1"/>
    </source>
</evidence>
<dbReference type="Proteomes" id="UP000091956">
    <property type="component" value="Unassembled WGS sequence"/>
</dbReference>
<dbReference type="PANTHER" id="PTHR35910">
    <property type="entry name" value="2EXR DOMAIN-CONTAINING PROTEIN"/>
    <property type="match status" value="1"/>
</dbReference>
<proteinExistence type="predicted"/>